<gene>
    <name evidence="6" type="ORF">GTP77_09180</name>
</gene>
<evidence type="ECO:0000256" key="1">
    <source>
        <dbReference type="ARBA" id="ARBA00009437"/>
    </source>
</evidence>
<dbReference type="PROSITE" id="PS50931">
    <property type="entry name" value="HTH_LYSR"/>
    <property type="match status" value="1"/>
</dbReference>
<feature type="domain" description="HTH lysR-type" evidence="5">
    <location>
        <begin position="1"/>
        <end position="58"/>
    </location>
</feature>
<dbReference type="AlphaFoldDB" id="A0A7X4HA94"/>
<dbReference type="Pfam" id="PF03466">
    <property type="entry name" value="LysR_substrate"/>
    <property type="match status" value="1"/>
</dbReference>
<keyword evidence="7" id="KW-1185">Reference proteome</keyword>
<accession>A0A7X4HA94</accession>
<sequence length="308" mass="33863">MDIRSLRYFIETARLSSFTQAAETLHVTQSTISKMVRQLEDEVGAPLLVRDGRKLTLTDTGAVVYARGGEMLATLRQLQLEVRDTQARQRGTLAIGIPPMINLLFTPVLKAFRERHPGIALALSEDTGQGIERRVAAGELEIGMTVLPADPEMELQTGRIASYPLYALAAAGTFQRARRTLRLKQLAALPLVLLNDDFALTRTLRSAFAAAGIEPAIAAQSGQWDWLVEMASAGIGVALLPEPFVHRLADERLHAVRIVEPALEWEVAHVWNGRYLSHAARAWLEVCGEVLGPRAGALRNARVSPRLR</sequence>
<organism evidence="6 7">
    <name type="scientific">Pseudoduganella aquatica</name>
    <dbReference type="NCBI Taxonomy" id="2660641"/>
    <lineage>
        <taxon>Bacteria</taxon>
        <taxon>Pseudomonadati</taxon>
        <taxon>Pseudomonadota</taxon>
        <taxon>Betaproteobacteria</taxon>
        <taxon>Burkholderiales</taxon>
        <taxon>Oxalobacteraceae</taxon>
        <taxon>Telluria group</taxon>
        <taxon>Pseudoduganella</taxon>
    </lineage>
</organism>
<evidence type="ECO:0000256" key="3">
    <source>
        <dbReference type="ARBA" id="ARBA00023125"/>
    </source>
</evidence>
<dbReference type="InterPro" id="IPR036388">
    <property type="entry name" value="WH-like_DNA-bd_sf"/>
</dbReference>
<comment type="similarity">
    <text evidence="1">Belongs to the LysR transcriptional regulatory family.</text>
</comment>
<dbReference type="InterPro" id="IPR005119">
    <property type="entry name" value="LysR_subst-bd"/>
</dbReference>
<dbReference type="Gene3D" id="3.40.190.290">
    <property type="match status" value="1"/>
</dbReference>
<dbReference type="PRINTS" id="PR00039">
    <property type="entry name" value="HTHLYSR"/>
</dbReference>
<dbReference type="PANTHER" id="PTHR30419">
    <property type="entry name" value="HTH-TYPE TRANSCRIPTIONAL REGULATOR YBHD"/>
    <property type="match status" value="1"/>
</dbReference>
<reference evidence="6 7" key="1">
    <citation type="submission" date="2019-12" db="EMBL/GenBank/DDBJ databases">
        <title>Novel species isolated from a subtropical stream in China.</title>
        <authorList>
            <person name="Lu H."/>
        </authorList>
    </citation>
    <scope>NUCLEOTIDE SEQUENCE [LARGE SCALE GENOMIC DNA]</scope>
    <source>
        <strain evidence="6 7">FT127W</strain>
    </source>
</reference>
<dbReference type="InterPro" id="IPR000847">
    <property type="entry name" value="LysR_HTH_N"/>
</dbReference>
<proteinExistence type="inferred from homology"/>
<dbReference type="RefSeq" id="WP_161071865.1">
    <property type="nucleotide sequence ID" value="NZ_CP086370.1"/>
</dbReference>
<comment type="caution">
    <text evidence="6">The sequence shown here is derived from an EMBL/GenBank/DDBJ whole genome shotgun (WGS) entry which is preliminary data.</text>
</comment>
<dbReference type="SUPFAM" id="SSF53850">
    <property type="entry name" value="Periplasmic binding protein-like II"/>
    <property type="match status" value="1"/>
</dbReference>
<dbReference type="InterPro" id="IPR050950">
    <property type="entry name" value="HTH-type_LysR_regulators"/>
</dbReference>
<dbReference type="GO" id="GO:0005829">
    <property type="term" value="C:cytosol"/>
    <property type="evidence" value="ECO:0007669"/>
    <property type="project" value="TreeGrafter"/>
</dbReference>
<dbReference type="GO" id="GO:0003677">
    <property type="term" value="F:DNA binding"/>
    <property type="evidence" value="ECO:0007669"/>
    <property type="project" value="UniProtKB-KW"/>
</dbReference>
<evidence type="ECO:0000256" key="2">
    <source>
        <dbReference type="ARBA" id="ARBA00023015"/>
    </source>
</evidence>
<evidence type="ECO:0000313" key="6">
    <source>
        <dbReference type="EMBL" id="MYN07514.1"/>
    </source>
</evidence>
<keyword evidence="4" id="KW-0804">Transcription</keyword>
<dbReference type="Proteomes" id="UP000450676">
    <property type="component" value="Unassembled WGS sequence"/>
</dbReference>
<dbReference type="Gene3D" id="1.10.10.10">
    <property type="entry name" value="Winged helix-like DNA-binding domain superfamily/Winged helix DNA-binding domain"/>
    <property type="match status" value="1"/>
</dbReference>
<dbReference type="InterPro" id="IPR036390">
    <property type="entry name" value="WH_DNA-bd_sf"/>
</dbReference>
<protein>
    <submittedName>
        <fullName evidence="6">LysR family transcriptional regulator</fullName>
    </submittedName>
</protein>
<evidence type="ECO:0000256" key="4">
    <source>
        <dbReference type="ARBA" id="ARBA00023163"/>
    </source>
</evidence>
<dbReference type="FunFam" id="1.10.10.10:FF:000001">
    <property type="entry name" value="LysR family transcriptional regulator"/>
    <property type="match status" value="1"/>
</dbReference>
<keyword evidence="3" id="KW-0238">DNA-binding</keyword>
<dbReference type="PANTHER" id="PTHR30419:SF8">
    <property type="entry name" value="NITROGEN ASSIMILATION TRANSCRIPTIONAL ACTIVATOR-RELATED"/>
    <property type="match status" value="1"/>
</dbReference>
<keyword evidence="2" id="KW-0805">Transcription regulation</keyword>
<dbReference type="SUPFAM" id="SSF46785">
    <property type="entry name" value="Winged helix' DNA-binding domain"/>
    <property type="match status" value="1"/>
</dbReference>
<name>A0A7X4HA94_9BURK</name>
<dbReference type="EMBL" id="WWCU01000007">
    <property type="protein sequence ID" value="MYN07514.1"/>
    <property type="molecule type" value="Genomic_DNA"/>
</dbReference>
<evidence type="ECO:0000259" key="5">
    <source>
        <dbReference type="PROSITE" id="PS50931"/>
    </source>
</evidence>
<dbReference type="Pfam" id="PF00126">
    <property type="entry name" value="HTH_1"/>
    <property type="match status" value="1"/>
</dbReference>
<dbReference type="GO" id="GO:0003700">
    <property type="term" value="F:DNA-binding transcription factor activity"/>
    <property type="evidence" value="ECO:0007669"/>
    <property type="project" value="InterPro"/>
</dbReference>
<evidence type="ECO:0000313" key="7">
    <source>
        <dbReference type="Proteomes" id="UP000450676"/>
    </source>
</evidence>